<comment type="subcellular location">
    <subcellularLocation>
        <location evidence="1">Cytoplasm</location>
    </subcellularLocation>
</comment>
<keyword evidence="2" id="KW-0229">DNA integration</keyword>
<evidence type="ECO:0000256" key="3">
    <source>
        <dbReference type="ARBA" id="ARBA00023172"/>
    </source>
</evidence>
<dbReference type="SUPFAM" id="SSF56349">
    <property type="entry name" value="DNA breaking-rejoining enzymes"/>
    <property type="match status" value="1"/>
</dbReference>
<protein>
    <recommendedName>
        <fullName evidence="4">Tyr recombinase domain-containing protein</fullName>
    </recommendedName>
</protein>
<dbReference type="AlphaFoldDB" id="N9Y5E3"/>
<dbReference type="PATRIC" id="fig|999411.4.peg.590"/>
<dbReference type="GO" id="GO:0015074">
    <property type="term" value="P:DNA integration"/>
    <property type="evidence" value="ECO:0007669"/>
    <property type="project" value="UniProtKB-KW"/>
</dbReference>
<dbReference type="Proteomes" id="UP000013097">
    <property type="component" value="Unassembled WGS sequence"/>
</dbReference>
<evidence type="ECO:0000256" key="1">
    <source>
        <dbReference type="ARBA" id="ARBA00004496"/>
    </source>
</evidence>
<dbReference type="InterPro" id="IPR002104">
    <property type="entry name" value="Integrase_catalytic"/>
</dbReference>
<sequence length="430" mass="51279">MKIAEEIKGKWNRYVVRVNNIEIKIIDIKRVKRRRRDKEYLFLIDSKGKVIEEVFIYLNYKCNIKSINAREQAQSALKILYEFKEVVGKELEEFTQNDLRNLSNFILGISMTGNSKSIKHIKTRSIATHNLYFSAIRRFCTYMEIKNKYLYDAINVFTENRKQIELKYKTNLNRNSSFIDTAPKYISVEEYKKIIRHLDEKIDNLYVRRDMIMVKLMFLYGLRLGEVLGLTIEDIEEKKIILRNRISDKEYQKAKTCFMPEDKEDYKSKMYKLKDRGFHEIYISEEMREEILEYIDDSRDIFTVSEIKLKNIMENSIADSVLKEKQANYYIFLNKNGGALSSSGWNKSLKKIYSECGIILDRGSKRINLSHRFRHGYAMNLRRMGKDPLFIKRKLRQRSLSSTEKYFNPTEDDVLHENEIIIRSIEKSME</sequence>
<evidence type="ECO:0000313" key="5">
    <source>
        <dbReference type="EMBL" id="ENZ03424.1"/>
    </source>
</evidence>
<comment type="caution">
    <text evidence="5">The sequence shown here is derived from an EMBL/GenBank/DDBJ whole genome shotgun (WGS) entry which is preliminary data.</text>
</comment>
<dbReference type="PANTHER" id="PTHR30349:SF77">
    <property type="entry name" value="TYROSINE RECOMBINASE XERC"/>
    <property type="match status" value="1"/>
</dbReference>
<evidence type="ECO:0000256" key="2">
    <source>
        <dbReference type="ARBA" id="ARBA00022908"/>
    </source>
</evidence>
<dbReference type="InterPro" id="IPR013762">
    <property type="entry name" value="Integrase-like_cat_sf"/>
</dbReference>
<dbReference type="EMBL" id="AGYT01000007">
    <property type="protein sequence ID" value="ENZ03424.1"/>
    <property type="molecule type" value="Genomic_DNA"/>
</dbReference>
<accession>N9Y5E3</accession>
<feature type="domain" description="Tyr recombinase" evidence="4">
    <location>
        <begin position="181"/>
        <end position="419"/>
    </location>
</feature>
<keyword evidence="6" id="KW-1185">Reference proteome</keyword>
<evidence type="ECO:0000313" key="6">
    <source>
        <dbReference type="Proteomes" id="UP000013097"/>
    </source>
</evidence>
<reference evidence="5 6" key="1">
    <citation type="submission" date="2013-01" db="EMBL/GenBank/DDBJ databases">
        <title>The Genome Sequence of Clostridium colicanis 209318.</title>
        <authorList>
            <consortium name="The Broad Institute Genome Sequencing Platform"/>
            <person name="Earl A."/>
            <person name="Ward D."/>
            <person name="Feldgarden M."/>
            <person name="Gevers D."/>
            <person name="Courvalin P."/>
            <person name="Lambert T."/>
            <person name="Walker B."/>
            <person name="Young S.K."/>
            <person name="Zeng Q."/>
            <person name="Gargeya S."/>
            <person name="Fitzgerald M."/>
            <person name="Haas B."/>
            <person name="Abouelleil A."/>
            <person name="Alvarado L."/>
            <person name="Arachchi H.M."/>
            <person name="Berlin A.M."/>
            <person name="Chapman S.B."/>
            <person name="Dewar J."/>
            <person name="Goldberg J."/>
            <person name="Griggs A."/>
            <person name="Gujja S."/>
            <person name="Hansen M."/>
            <person name="Howarth C."/>
            <person name="Imamovic A."/>
            <person name="Larimer J."/>
            <person name="McCowan C."/>
            <person name="Murphy C."/>
            <person name="Neiman D."/>
            <person name="Pearson M."/>
            <person name="Priest M."/>
            <person name="Roberts A."/>
            <person name="Saif S."/>
            <person name="Shea T."/>
            <person name="Sisk P."/>
            <person name="Sykes S."/>
            <person name="Wortman J."/>
            <person name="Nusbaum C."/>
            <person name="Birren B."/>
        </authorList>
    </citation>
    <scope>NUCLEOTIDE SEQUENCE [LARGE SCALE GENOMIC DNA]</scope>
    <source>
        <strain evidence="5 6">209318</strain>
    </source>
</reference>
<evidence type="ECO:0000259" key="4">
    <source>
        <dbReference type="PROSITE" id="PS51898"/>
    </source>
</evidence>
<gene>
    <name evidence="5" type="ORF">HMPREF1092_00611</name>
</gene>
<dbReference type="RefSeq" id="WP_002597114.1">
    <property type="nucleotide sequence ID" value="NZ_KB850956.1"/>
</dbReference>
<name>N9Y5E3_9CLOT</name>
<dbReference type="GO" id="GO:0005737">
    <property type="term" value="C:cytoplasm"/>
    <property type="evidence" value="ECO:0007669"/>
    <property type="project" value="UniProtKB-SubCell"/>
</dbReference>
<dbReference type="GO" id="GO:0006310">
    <property type="term" value="P:DNA recombination"/>
    <property type="evidence" value="ECO:0007669"/>
    <property type="project" value="UniProtKB-KW"/>
</dbReference>
<dbReference type="InterPro" id="IPR011010">
    <property type="entry name" value="DNA_brk_join_enz"/>
</dbReference>
<dbReference type="InterPro" id="IPR050090">
    <property type="entry name" value="Tyrosine_recombinase_XerCD"/>
</dbReference>
<dbReference type="HOGENOM" id="CLU_587495_0_0_9"/>
<dbReference type="eggNOG" id="COG4974">
    <property type="taxonomic scope" value="Bacteria"/>
</dbReference>
<keyword evidence="3" id="KW-0233">DNA recombination</keyword>
<dbReference type="PROSITE" id="PS51898">
    <property type="entry name" value="TYR_RECOMBINASE"/>
    <property type="match status" value="1"/>
</dbReference>
<dbReference type="Gene3D" id="1.10.443.10">
    <property type="entry name" value="Intergrase catalytic core"/>
    <property type="match status" value="1"/>
</dbReference>
<dbReference type="GO" id="GO:0003677">
    <property type="term" value="F:DNA binding"/>
    <property type="evidence" value="ECO:0007669"/>
    <property type="project" value="InterPro"/>
</dbReference>
<dbReference type="Pfam" id="PF00589">
    <property type="entry name" value="Phage_integrase"/>
    <property type="match status" value="1"/>
</dbReference>
<proteinExistence type="predicted"/>
<organism evidence="5 6">
    <name type="scientific">Clostridium thermobutyricum</name>
    <dbReference type="NCBI Taxonomy" id="29372"/>
    <lineage>
        <taxon>Bacteria</taxon>
        <taxon>Bacillati</taxon>
        <taxon>Bacillota</taxon>
        <taxon>Clostridia</taxon>
        <taxon>Eubacteriales</taxon>
        <taxon>Clostridiaceae</taxon>
        <taxon>Clostridium</taxon>
    </lineage>
</organism>
<dbReference type="PANTHER" id="PTHR30349">
    <property type="entry name" value="PHAGE INTEGRASE-RELATED"/>
    <property type="match status" value="1"/>
</dbReference>
<dbReference type="CDD" id="cd00397">
    <property type="entry name" value="DNA_BRE_C"/>
    <property type="match status" value="1"/>
</dbReference>